<proteinExistence type="predicted"/>
<dbReference type="GeneID" id="30027120"/>
<dbReference type="SUPFAM" id="SSF81606">
    <property type="entry name" value="PP2C-like"/>
    <property type="match status" value="1"/>
</dbReference>
<evidence type="ECO:0000313" key="3">
    <source>
        <dbReference type="Proteomes" id="UP000092555"/>
    </source>
</evidence>
<evidence type="ECO:0000256" key="1">
    <source>
        <dbReference type="SAM" id="SignalP"/>
    </source>
</evidence>
<accession>A0A1A0HCA3</accession>
<feature type="signal peptide" evidence="1">
    <location>
        <begin position="1"/>
        <end position="20"/>
    </location>
</feature>
<dbReference type="STRING" id="869754.A0A1A0HCA3"/>
<keyword evidence="1" id="KW-0732">Signal</keyword>
<sequence length="376" mass="41582">MILFTQSALIFSSFIFANVAFENPAAVSGLSDTGDFPASQNLPGDSQFINNSGAVDNDGEYQETLSVALIIDMLVGNLDALGLRWLVEEEYFSKLRQKATDRELHNPIGVTHRVVRNRLHRSNLGYLAKQRNPRLPAYKRNAGEIFGGVEEYPDKYTLVSAVSGNSESFPSTMDSSVLCEQMNNLLYELYNTVEDKSVASMKYLAECAWFTLLEETDTPGCLSTLQASISPSLSIEISNIGLAWAGLYRNGVLVQQTGLQAHEENFQQQLCHEVDEILPDYVYSVKEIAEYTWQARPDDTFIVVSGGVREVLSVPEIRNAFSKIKSLGSVAEPFLDEDDFDLISMGIVKAARIASGDHPKDDMLAIVIGLENPEDT</sequence>
<gene>
    <name evidence="2" type="ORF">METBIDRAFT_12004</name>
</gene>
<protein>
    <submittedName>
        <fullName evidence="2">Uncharacterized protein</fullName>
    </submittedName>
</protein>
<keyword evidence="3" id="KW-1185">Reference proteome</keyword>
<name>A0A1A0HCA3_9ASCO</name>
<reference evidence="2 3" key="1">
    <citation type="submission" date="2016-05" db="EMBL/GenBank/DDBJ databases">
        <title>Comparative genomics of biotechnologically important yeasts.</title>
        <authorList>
            <consortium name="DOE Joint Genome Institute"/>
            <person name="Riley R."/>
            <person name="Haridas S."/>
            <person name="Wolfe K.H."/>
            <person name="Lopes M.R."/>
            <person name="Hittinger C.T."/>
            <person name="Goker M."/>
            <person name="Salamov A."/>
            <person name="Wisecaver J."/>
            <person name="Long T.M."/>
            <person name="Aerts A.L."/>
            <person name="Barry K."/>
            <person name="Choi C."/>
            <person name="Clum A."/>
            <person name="Coughlan A.Y."/>
            <person name="Deshpande S."/>
            <person name="Douglass A.P."/>
            <person name="Hanson S.J."/>
            <person name="Klenk H.-P."/>
            <person name="LaButti K."/>
            <person name="Lapidus A."/>
            <person name="Lindquist E."/>
            <person name="Lipzen A."/>
            <person name="Meier-kolthoff J.P."/>
            <person name="Ohm R.A."/>
            <person name="Otillar R.P."/>
            <person name="Pangilinan J."/>
            <person name="Peng Y."/>
            <person name="Rokas A."/>
            <person name="Rosa C.A."/>
            <person name="Scheuner C."/>
            <person name="Sibirny A.A."/>
            <person name="Slot J.C."/>
            <person name="Stielow J.B."/>
            <person name="Sun H."/>
            <person name="Kurtzman C.P."/>
            <person name="Blackwell M."/>
            <person name="Grigoriev I.V."/>
            <person name="Jeffries T.W."/>
        </authorList>
    </citation>
    <scope>NUCLEOTIDE SEQUENCE [LARGE SCALE GENOMIC DNA]</scope>
    <source>
        <strain evidence="2 3">NRRL YB-4993</strain>
    </source>
</reference>
<dbReference type="EMBL" id="LXTC01000003">
    <property type="protein sequence ID" value="OBA21502.1"/>
    <property type="molecule type" value="Genomic_DNA"/>
</dbReference>
<comment type="caution">
    <text evidence="2">The sequence shown here is derived from an EMBL/GenBank/DDBJ whole genome shotgun (WGS) entry which is preliminary data.</text>
</comment>
<dbReference type="OrthoDB" id="4081085at2759"/>
<feature type="chain" id="PRO_5008291736" evidence="1">
    <location>
        <begin position="21"/>
        <end position="376"/>
    </location>
</feature>
<dbReference type="AlphaFoldDB" id="A0A1A0HCA3"/>
<dbReference type="InterPro" id="IPR036457">
    <property type="entry name" value="PPM-type-like_dom_sf"/>
</dbReference>
<organism evidence="2 3">
    <name type="scientific">Metschnikowia bicuspidata var. bicuspidata NRRL YB-4993</name>
    <dbReference type="NCBI Taxonomy" id="869754"/>
    <lineage>
        <taxon>Eukaryota</taxon>
        <taxon>Fungi</taxon>
        <taxon>Dikarya</taxon>
        <taxon>Ascomycota</taxon>
        <taxon>Saccharomycotina</taxon>
        <taxon>Pichiomycetes</taxon>
        <taxon>Metschnikowiaceae</taxon>
        <taxon>Metschnikowia</taxon>
    </lineage>
</organism>
<dbReference type="RefSeq" id="XP_018712012.1">
    <property type="nucleotide sequence ID" value="XM_018854144.1"/>
</dbReference>
<evidence type="ECO:0000313" key="2">
    <source>
        <dbReference type="EMBL" id="OBA21502.1"/>
    </source>
</evidence>
<dbReference type="Proteomes" id="UP000092555">
    <property type="component" value="Unassembled WGS sequence"/>
</dbReference>